<dbReference type="Pfam" id="PF05433">
    <property type="entry name" value="Rick_17kDa_Anti"/>
    <property type="match status" value="1"/>
</dbReference>
<dbReference type="PANTHER" id="PTHR35603:SF2">
    <property type="entry name" value="OUTER MEMBRANE LIPOPROTEIN"/>
    <property type="match status" value="1"/>
</dbReference>
<organism evidence="4">
    <name type="scientific">blood disease bacterium R229</name>
    <dbReference type="NCBI Taxonomy" id="741978"/>
    <lineage>
        <taxon>Bacteria</taxon>
        <taxon>Pseudomonadati</taxon>
        <taxon>Pseudomonadota</taxon>
        <taxon>Betaproteobacteria</taxon>
        <taxon>Burkholderiales</taxon>
        <taxon>Burkholderiaceae</taxon>
        <taxon>Ralstonia</taxon>
        <taxon>Ralstonia solanacearum species complex</taxon>
    </lineage>
</organism>
<keyword evidence="2" id="KW-0472">Membrane</keyword>
<evidence type="ECO:0000313" key="4">
    <source>
        <dbReference type="EMBL" id="CCA81754.1"/>
    </source>
</evidence>
<dbReference type="GO" id="GO:0019867">
    <property type="term" value="C:outer membrane"/>
    <property type="evidence" value="ECO:0007669"/>
    <property type="project" value="InterPro"/>
</dbReference>
<dbReference type="AlphaFoldDB" id="G2ZRR5"/>
<evidence type="ECO:0000259" key="3">
    <source>
        <dbReference type="Pfam" id="PF05433"/>
    </source>
</evidence>
<dbReference type="PANTHER" id="PTHR35603">
    <property type="match status" value="1"/>
</dbReference>
<dbReference type="InterPro" id="IPR051407">
    <property type="entry name" value="Bact_OM_lipoprot/Surf_antigen"/>
</dbReference>
<comment type="subcellular location">
    <subcellularLocation>
        <location evidence="1">Membrane</location>
    </subcellularLocation>
</comment>
<dbReference type="InterPro" id="IPR008816">
    <property type="entry name" value="Gly_zipper_2TM_dom"/>
</dbReference>
<name>G2ZRR5_9RALS</name>
<reference evidence="4" key="1">
    <citation type="journal article" date="2011" name="PLoS ONE">
        <title>Ralstonia syzygii, the Blood Disease Bacterium and some Asian R. solanacearum strains form a single genomic species despite divergent lifestyles.</title>
        <authorList>
            <person name="Remenant B."/>
            <person name="de Cambiaire J.C."/>
            <person name="Cellier G."/>
            <person name="Jacobs J.M."/>
            <person name="Mangenot S."/>
            <person name="Barbe V."/>
            <person name="Lajus A."/>
            <person name="Vallenet D."/>
            <person name="Medigue C."/>
            <person name="Fegan M."/>
            <person name="Allen C."/>
            <person name="Prior P."/>
        </authorList>
    </citation>
    <scope>NUCLEOTIDE SEQUENCE</scope>
    <source>
        <strain evidence="4">R229</strain>
    </source>
</reference>
<accession>G2ZRR5</accession>
<sequence length="217" mass="21281">MAAAGLAGCVTAPYPGYGGGYGPGYAAGSSTAYSSGYGGTTVSGQPYNSGYGSGYDSGYNNGYGSGYGNPGTPGTPQPYPAYSSPSYAPYPTDSGAYNGAPAYQAPADNRYGVVDRIEMVPVQGSPTGVGAVLGGVVGGLVGHQIGGGRGNTVATIGGAVAGALAGNAIEGNTVAGQAYRVVLRLNDNSVTTLTQSNPNGLRAGDRARIENGVAVPY</sequence>
<feature type="domain" description="Glycine zipper 2TM" evidence="3">
    <location>
        <begin position="130"/>
        <end position="170"/>
    </location>
</feature>
<protein>
    <recommendedName>
        <fullName evidence="3">Glycine zipper 2TM domain-containing protein</fullName>
    </recommendedName>
</protein>
<evidence type="ECO:0000256" key="1">
    <source>
        <dbReference type="ARBA" id="ARBA00004370"/>
    </source>
</evidence>
<proteinExistence type="predicted"/>
<evidence type="ECO:0000256" key="2">
    <source>
        <dbReference type="ARBA" id="ARBA00023136"/>
    </source>
</evidence>
<gene>
    <name evidence="4" type="ORF">BDB_150316</name>
</gene>
<reference evidence="4" key="2">
    <citation type="submission" date="2011-04" db="EMBL/GenBank/DDBJ databases">
        <authorList>
            <person name="Genoscope - CEA"/>
        </authorList>
    </citation>
    <scope>NUCLEOTIDE SEQUENCE</scope>
    <source>
        <strain evidence="4">R229</strain>
    </source>
</reference>
<dbReference type="EMBL" id="FR854071">
    <property type="protein sequence ID" value="CCA81754.1"/>
    <property type="molecule type" value="Genomic_DNA"/>
</dbReference>